<dbReference type="AlphaFoldDB" id="A0A6A5WP82"/>
<proteinExistence type="predicted"/>
<feature type="compositionally biased region" description="Low complexity" evidence="1">
    <location>
        <begin position="170"/>
        <end position="179"/>
    </location>
</feature>
<evidence type="ECO:0000313" key="2">
    <source>
        <dbReference type="EMBL" id="KAF1999426.1"/>
    </source>
</evidence>
<keyword evidence="3" id="KW-1185">Reference proteome</keyword>
<feature type="region of interest" description="Disordered" evidence="1">
    <location>
        <begin position="285"/>
        <end position="307"/>
    </location>
</feature>
<dbReference type="EMBL" id="ML977595">
    <property type="protein sequence ID" value="KAF1999426.1"/>
    <property type="molecule type" value="Genomic_DNA"/>
</dbReference>
<protein>
    <submittedName>
        <fullName evidence="2">Uncharacterized protein</fullName>
    </submittedName>
</protein>
<accession>A0A6A5WP82</accession>
<sequence length="384" mass="40382">MVSADTRGHGGVASCDRCRGRLAWDSRECSADATEIGEWSATVRSGSNASLCACSTPTAAGSTPHVNRRRICLSARSCPAGGWARLLGTLLPGHPGCSQPSTSPPRSATSPPTRMPALTIPSPAHTRPASPSGSSSPSQQSDRPRSRSRSPDRPPVSPITPTASIAQLAPLGPLGPLGPSERRTTNIVPPQDAAFRKQPPPVPISESDNPDAIALRSAISLLQLQREKSKRDLQTLQQLKAAAVSDPPAFARALEAQKAQKAQAPTAAVDMLTPTLSNASGLVLQPSDTSNGEQRNGAAPKLPAIPQPQNVVRCPPVNWAKYHVVGEPLDKMHEEQKQYPFATEPPRNPLGMKAPAHAVAAPYSPFSDGLSEPASRRASKKPPL</sequence>
<evidence type="ECO:0000256" key="1">
    <source>
        <dbReference type="SAM" id="MobiDB-lite"/>
    </source>
</evidence>
<dbReference type="PANTHER" id="PTHR22705">
    <property type="entry name" value="ZINC FINGER, ZZ DOMAIN CONTAINING 3"/>
    <property type="match status" value="1"/>
</dbReference>
<feature type="region of interest" description="Disordered" evidence="1">
    <location>
        <begin position="335"/>
        <end position="384"/>
    </location>
</feature>
<feature type="compositionally biased region" description="Low complexity" evidence="1">
    <location>
        <begin position="127"/>
        <end position="141"/>
    </location>
</feature>
<organism evidence="2 3">
    <name type="scientific">Amniculicola lignicola CBS 123094</name>
    <dbReference type="NCBI Taxonomy" id="1392246"/>
    <lineage>
        <taxon>Eukaryota</taxon>
        <taxon>Fungi</taxon>
        <taxon>Dikarya</taxon>
        <taxon>Ascomycota</taxon>
        <taxon>Pezizomycotina</taxon>
        <taxon>Dothideomycetes</taxon>
        <taxon>Pleosporomycetidae</taxon>
        <taxon>Pleosporales</taxon>
        <taxon>Amniculicolaceae</taxon>
        <taxon>Amniculicola</taxon>
    </lineage>
</organism>
<feature type="compositionally biased region" description="Low complexity" evidence="1">
    <location>
        <begin position="98"/>
        <end position="112"/>
    </location>
</feature>
<gene>
    <name evidence="2" type="ORF">P154DRAFT_535442</name>
</gene>
<dbReference type="OrthoDB" id="20473at2759"/>
<evidence type="ECO:0000313" key="3">
    <source>
        <dbReference type="Proteomes" id="UP000799779"/>
    </source>
</evidence>
<dbReference type="PANTHER" id="PTHR22705:SF0">
    <property type="entry name" value="ZZ-TYPE ZINC FINGER-CONTAINING PROTEIN 3"/>
    <property type="match status" value="1"/>
</dbReference>
<dbReference type="InterPro" id="IPR037830">
    <property type="entry name" value="ZZZ3"/>
</dbReference>
<feature type="region of interest" description="Disordered" evidence="1">
    <location>
        <begin position="94"/>
        <end position="209"/>
    </location>
</feature>
<feature type="compositionally biased region" description="Basic and acidic residues" evidence="1">
    <location>
        <begin position="142"/>
        <end position="152"/>
    </location>
</feature>
<feature type="compositionally biased region" description="Polar residues" evidence="1">
    <location>
        <begin position="285"/>
        <end position="294"/>
    </location>
</feature>
<dbReference type="Proteomes" id="UP000799779">
    <property type="component" value="Unassembled WGS sequence"/>
</dbReference>
<reference evidence="2" key="1">
    <citation type="journal article" date="2020" name="Stud. Mycol.">
        <title>101 Dothideomycetes genomes: a test case for predicting lifestyles and emergence of pathogens.</title>
        <authorList>
            <person name="Haridas S."/>
            <person name="Albert R."/>
            <person name="Binder M."/>
            <person name="Bloem J."/>
            <person name="Labutti K."/>
            <person name="Salamov A."/>
            <person name="Andreopoulos B."/>
            <person name="Baker S."/>
            <person name="Barry K."/>
            <person name="Bills G."/>
            <person name="Bluhm B."/>
            <person name="Cannon C."/>
            <person name="Castanera R."/>
            <person name="Culley D."/>
            <person name="Daum C."/>
            <person name="Ezra D."/>
            <person name="Gonzalez J."/>
            <person name="Henrissat B."/>
            <person name="Kuo A."/>
            <person name="Liang C."/>
            <person name="Lipzen A."/>
            <person name="Lutzoni F."/>
            <person name="Magnuson J."/>
            <person name="Mondo S."/>
            <person name="Nolan M."/>
            <person name="Ohm R."/>
            <person name="Pangilinan J."/>
            <person name="Park H.-J."/>
            <person name="Ramirez L."/>
            <person name="Alfaro M."/>
            <person name="Sun H."/>
            <person name="Tritt A."/>
            <person name="Yoshinaga Y."/>
            <person name="Zwiers L.-H."/>
            <person name="Turgeon B."/>
            <person name="Goodwin S."/>
            <person name="Spatafora J."/>
            <person name="Crous P."/>
            <person name="Grigoriev I."/>
        </authorList>
    </citation>
    <scope>NUCLEOTIDE SEQUENCE</scope>
    <source>
        <strain evidence="2">CBS 123094</strain>
    </source>
</reference>
<name>A0A6A5WP82_9PLEO</name>